<keyword evidence="2" id="KW-1185">Reference proteome</keyword>
<reference evidence="1 2" key="2">
    <citation type="journal article" date="2016" name="Front. Microbiol.">
        <title>When Genome-Based Approach Meets the 'Old but Good': Revealing Genes Involved in the Antibacterial Activity of Pseudomonas sp. P482 against Soft Rot Pathogens.</title>
        <authorList>
            <person name="Krzyzanowska D.M."/>
            <person name="Ossowicki A."/>
            <person name="Rajewska M."/>
            <person name="Maciag T."/>
            <person name="Jablonska M."/>
            <person name="Obuchowski M."/>
            <person name="Heeb S."/>
            <person name="Jafra S."/>
        </authorList>
    </citation>
    <scope>NUCLEOTIDE SEQUENCE [LARGE SCALE GENOMIC DNA]</scope>
    <source>
        <strain evidence="1 2">P482</strain>
    </source>
</reference>
<dbReference type="KEGG" id="pdw:BV82_13560"/>
<dbReference type="RefSeq" id="WP_036995705.1">
    <property type="nucleotide sequence ID" value="NZ_CP071706.1"/>
</dbReference>
<sequence length="112" mass="12083">MKGNYIVEVTLAGSRLEKLNVLGSAEGLNQLSDLLVAKYGEPRSRELIRLETKTGYSFVSEVMGWTGNAFSMTLRRSDDDTSAYSLTLTNLKLSPPALSKAAPEAVGEAAEL</sequence>
<dbReference type="Proteomes" id="UP000027121">
    <property type="component" value="Chromosome"/>
</dbReference>
<dbReference type="EMBL" id="CP071706">
    <property type="protein sequence ID" value="QWE81292.1"/>
    <property type="molecule type" value="Genomic_DNA"/>
</dbReference>
<organism evidence="1 2">
    <name type="scientific">Pseudomonas donghuensis</name>
    <dbReference type="NCBI Taxonomy" id="1163398"/>
    <lineage>
        <taxon>Bacteria</taxon>
        <taxon>Pseudomonadati</taxon>
        <taxon>Pseudomonadota</taxon>
        <taxon>Gammaproteobacteria</taxon>
        <taxon>Pseudomonadales</taxon>
        <taxon>Pseudomonadaceae</taxon>
        <taxon>Pseudomonas</taxon>
    </lineage>
</organism>
<accession>A0AAQ0DMD4</accession>
<protein>
    <submittedName>
        <fullName evidence="1">Uncharacterized protein</fullName>
    </submittedName>
</protein>
<gene>
    <name evidence="1" type="ORF">BV82_13560</name>
</gene>
<evidence type="ECO:0000313" key="1">
    <source>
        <dbReference type="EMBL" id="QWE81292.1"/>
    </source>
</evidence>
<dbReference type="AlphaFoldDB" id="A0AAQ0DMD4"/>
<proteinExistence type="predicted"/>
<name>A0AAQ0DMD4_9PSED</name>
<evidence type="ECO:0000313" key="2">
    <source>
        <dbReference type="Proteomes" id="UP000027121"/>
    </source>
</evidence>
<dbReference type="GeneID" id="98283315"/>
<reference evidence="1 2" key="1">
    <citation type="journal article" date="2014" name="Genome Announc.">
        <title>Genome Sequence of Pseudomonas sp. Strain P482, a Tomato Rhizosphere Isolate with Broad-Spectrum Antimicrobial Activity.</title>
        <authorList>
            <person name="Krzyzanowska D.M."/>
            <person name="Ossowicki A."/>
            <person name="Jafra S."/>
        </authorList>
    </citation>
    <scope>NUCLEOTIDE SEQUENCE [LARGE SCALE GENOMIC DNA]</scope>
    <source>
        <strain evidence="1 2">P482</strain>
    </source>
</reference>